<sequence>MTTIHISIIVYKGSPLDYSQYRHTALWLRFADGSPPLLVHVVGPSGGFEFESRESSKPWESQRYANIVDVGALTVAATSAQTVRALRSVPINNRDRESDCQKWVEDALKRFKNAGHLSTESYDKGVDGMVDAIAEAEDAEE</sequence>
<keyword evidence="2" id="KW-1185">Reference proteome</keyword>
<organism evidence="1 2">
    <name type="scientific">Extremus antarcticus</name>
    <dbReference type="NCBI Taxonomy" id="702011"/>
    <lineage>
        <taxon>Eukaryota</taxon>
        <taxon>Fungi</taxon>
        <taxon>Dikarya</taxon>
        <taxon>Ascomycota</taxon>
        <taxon>Pezizomycotina</taxon>
        <taxon>Dothideomycetes</taxon>
        <taxon>Dothideomycetidae</taxon>
        <taxon>Mycosphaerellales</taxon>
        <taxon>Extremaceae</taxon>
        <taxon>Extremus</taxon>
    </lineage>
</organism>
<accession>A0AAJ0G6K6</accession>
<comment type="caution">
    <text evidence="1">The sequence shown here is derived from an EMBL/GenBank/DDBJ whole genome shotgun (WGS) entry which is preliminary data.</text>
</comment>
<gene>
    <name evidence="1" type="ORF">LTR09_012719</name>
</gene>
<dbReference type="EMBL" id="JAWDJX010000159">
    <property type="protein sequence ID" value="KAK3045741.1"/>
    <property type="molecule type" value="Genomic_DNA"/>
</dbReference>
<evidence type="ECO:0000313" key="2">
    <source>
        <dbReference type="Proteomes" id="UP001271007"/>
    </source>
</evidence>
<dbReference type="InterPro" id="IPR046670">
    <property type="entry name" value="DUF6540"/>
</dbReference>
<dbReference type="AlphaFoldDB" id="A0AAJ0G6K6"/>
<dbReference type="Proteomes" id="UP001271007">
    <property type="component" value="Unassembled WGS sequence"/>
</dbReference>
<proteinExistence type="predicted"/>
<reference evidence="1" key="1">
    <citation type="submission" date="2023-04" db="EMBL/GenBank/DDBJ databases">
        <title>Black Yeasts Isolated from many extreme environments.</title>
        <authorList>
            <person name="Coleine C."/>
            <person name="Stajich J.E."/>
            <person name="Selbmann L."/>
        </authorList>
    </citation>
    <scope>NUCLEOTIDE SEQUENCE</scope>
    <source>
        <strain evidence="1">CCFEE 5312</strain>
    </source>
</reference>
<evidence type="ECO:0000313" key="1">
    <source>
        <dbReference type="EMBL" id="KAK3045741.1"/>
    </source>
</evidence>
<name>A0AAJ0G6K6_9PEZI</name>
<protein>
    <submittedName>
        <fullName evidence="1">Uncharacterized protein</fullName>
    </submittedName>
</protein>
<dbReference type="Pfam" id="PF20174">
    <property type="entry name" value="DUF6540"/>
    <property type="match status" value="1"/>
</dbReference>